<keyword evidence="2" id="KW-1185">Reference proteome</keyword>
<reference evidence="2" key="1">
    <citation type="journal article" date="2024" name="Proc. Natl. Acad. Sci. U.S.A.">
        <title>Extraordinary preservation of gene collinearity over three hundred million years revealed in homosporous lycophytes.</title>
        <authorList>
            <person name="Li C."/>
            <person name="Wickell D."/>
            <person name="Kuo L.Y."/>
            <person name="Chen X."/>
            <person name="Nie B."/>
            <person name="Liao X."/>
            <person name="Peng D."/>
            <person name="Ji J."/>
            <person name="Jenkins J."/>
            <person name="Williams M."/>
            <person name="Shu S."/>
            <person name="Plott C."/>
            <person name="Barry K."/>
            <person name="Rajasekar S."/>
            <person name="Grimwood J."/>
            <person name="Han X."/>
            <person name="Sun S."/>
            <person name="Hou Z."/>
            <person name="He W."/>
            <person name="Dai G."/>
            <person name="Sun C."/>
            <person name="Schmutz J."/>
            <person name="Leebens-Mack J.H."/>
            <person name="Li F.W."/>
            <person name="Wang L."/>
        </authorList>
    </citation>
    <scope>NUCLEOTIDE SEQUENCE [LARGE SCALE GENOMIC DNA]</scope>
    <source>
        <strain evidence="2">cv. PW_Plant_1</strain>
    </source>
</reference>
<accession>A0ACC2EEJ1</accession>
<sequence>MHDPQNWNLIAEKLHGKSGLNTTSIFAKFYSATFLGKKCRLRWFNQLNPRINSQPLTEEDEESLLAAHSVHRNKCGLQLPGSSLAELTMQ</sequence>
<evidence type="ECO:0000313" key="2">
    <source>
        <dbReference type="Proteomes" id="UP001162992"/>
    </source>
</evidence>
<evidence type="ECO:0000313" key="1">
    <source>
        <dbReference type="EMBL" id="KAJ7564918.1"/>
    </source>
</evidence>
<proteinExistence type="predicted"/>
<protein>
    <submittedName>
        <fullName evidence="1">Uncharacterized protein</fullName>
    </submittedName>
</protein>
<dbReference type="Proteomes" id="UP001162992">
    <property type="component" value="Chromosome 2"/>
</dbReference>
<gene>
    <name evidence="1" type="ORF">O6H91_02G039500</name>
</gene>
<dbReference type="EMBL" id="CM055093">
    <property type="protein sequence ID" value="KAJ7564918.1"/>
    <property type="molecule type" value="Genomic_DNA"/>
</dbReference>
<comment type="caution">
    <text evidence="1">The sequence shown here is derived from an EMBL/GenBank/DDBJ whole genome shotgun (WGS) entry which is preliminary data.</text>
</comment>
<organism evidence="1 2">
    <name type="scientific">Diphasiastrum complanatum</name>
    <name type="common">Issler's clubmoss</name>
    <name type="synonym">Lycopodium complanatum</name>
    <dbReference type="NCBI Taxonomy" id="34168"/>
    <lineage>
        <taxon>Eukaryota</taxon>
        <taxon>Viridiplantae</taxon>
        <taxon>Streptophyta</taxon>
        <taxon>Embryophyta</taxon>
        <taxon>Tracheophyta</taxon>
        <taxon>Lycopodiopsida</taxon>
        <taxon>Lycopodiales</taxon>
        <taxon>Lycopodiaceae</taxon>
        <taxon>Lycopodioideae</taxon>
        <taxon>Diphasiastrum</taxon>
    </lineage>
</organism>
<name>A0ACC2EEJ1_DIPCM</name>